<dbReference type="InterPro" id="IPR036388">
    <property type="entry name" value="WH-like_DNA-bd_sf"/>
</dbReference>
<dbReference type="SUPFAM" id="SSF53850">
    <property type="entry name" value="Periplasmic binding protein-like II"/>
    <property type="match status" value="1"/>
</dbReference>
<dbReference type="SUPFAM" id="SSF46785">
    <property type="entry name" value="Winged helix' DNA-binding domain"/>
    <property type="match status" value="1"/>
</dbReference>
<comment type="caution">
    <text evidence="6">The sequence shown here is derived from an EMBL/GenBank/DDBJ whole genome shotgun (WGS) entry which is preliminary data.</text>
</comment>
<gene>
    <name evidence="6" type="ORF">GLS40_09695</name>
</gene>
<keyword evidence="7" id="KW-1185">Reference proteome</keyword>
<dbReference type="EMBL" id="WNXQ01000004">
    <property type="protein sequence ID" value="MWB78297.1"/>
    <property type="molecule type" value="Genomic_DNA"/>
</dbReference>
<dbReference type="Proteomes" id="UP000443843">
    <property type="component" value="Unassembled WGS sequence"/>
</dbReference>
<evidence type="ECO:0000313" key="7">
    <source>
        <dbReference type="Proteomes" id="UP000443843"/>
    </source>
</evidence>
<dbReference type="InterPro" id="IPR000847">
    <property type="entry name" value="LysR_HTH_N"/>
</dbReference>
<dbReference type="Pfam" id="PF00126">
    <property type="entry name" value="HTH_1"/>
    <property type="match status" value="1"/>
</dbReference>
<dbReference type="Gene3D" id="1.10.10.10">
    <property type="entry name" value="Winged helix-like DNA-binding domain superfamily/Winged helix DNA-binding domain"/>
    <property type="match status" value="1"/>
</dbReference>
<proteinExistence type="inferred from homology"/>
<dbReference type="InterPro" id="IPR036390">
    <property type="entry name" value="WH_DNA-bd_sf"/>
</dbReference>
<dbReference type="PRINTS" id="PR00039">
    <property type="entry name" value="HTHLYSR"/>
</dbReference>
<comment type="similarity">
    <text evidence="1">Belongs to the LysR transcriptional regulatory family.</text>
</comment>
<dbReference type="CDD" id="cd08432">
    <property type="entry name" value="PBP2_GcdR_TrpI_HvrB_AmpR_like"/>
    <property type="match status" value="1"/>
</dbReference>
<dbReference type="AlphaFoldDB" id="A0A844W3C2"/>
<dbReference type="GO" id="GO:0006351">
    <property type="term" value="P:DNA-templated transcription"/>
    <property type="evidence" value="ECO:0007669"/>
    <property type="project" value="TreeGrafter"/>
</dbReference>
<evidence type="ECO:0000256" key="2">
    <source>
        <dbReference type="ARBA" id="ARBA00023015"/>
    </source>
</evidence>
<keyword evidence="4" id="KW-0804">Transcription</keyword>
<dbReference type="InterPro" id="IPR005119">
    <property type="entry name" value="LysR_subst-bd"/>
</dbReference>
<feature type="domain" description="HTH lysR-type" evidence="5">
    <location>
        <begin position="28"/>
        <end position="85"/>
    </location>
</feature>
<protein>
    <submittedName>
        <fullName evidence="6">LysR family transcriptional regulator</fullName>
    </submittedName>
</protein>
<dbReference type="Gene3D" id="3.40.190.10">
    <property type="entry name" value="Periplasmic binding protein-like II"/>
    <property type="match status" value="2"/>
</dbReference>
<dbReference type="InterPro" id="IPR058163">
    <property type="entry name" value="LysR-type_TF_proteobact-type"/>
</dbReference>
<dbReference type="GO" id="GO:0043565">
    <property type="term" value="F:sequence-specific DNA binding"/>
    <property type="evidence" value="ECO:0007669"/>
    <property type="project" value="TreeGrafter"/>
</dbReference>
<sequence>MADSSGRPYHAAHTDMLAKETGTMRRLPPLKALHAFEAAARHESVTRAAAELNVSHSAISQQIKILEQHFDQKLFRKKGNGVELTPKARTFLQDLTESLDQIAVASENLSVSPIVNRISVNATPTFSVQWLVPRVAEFQRQFPKMEVRTETSTTDVLSKEYDSSDIIIRRFPMKRTGMECTRILDDVTIAVAAPALVESEPPEHPSDLFRYKLLHIKSRISAWPNWFRKSGIETSQTLSGQIFDHIFLGLASARSGAGICLCPRVFVEDELAAGRLVALFPEHFVVGSGFYALHDTKNRNLRNIERFIGWLRQDATGSETPPQDVEWELYS</sequence>
<keyword evidence="2" id="KW-0805">Transcription regulation</keyword>
<organism evidence="6 7">
    <name type="scientific">Pseudooceanicola pacificus</name>
    <dbReference type="NCBI Taxonomy" id="2676438"/>
    <lineage>
        <taxon>Bacteria</taxon>
        <taxon>Pseudomonadati</taxon>
        <taxon>Pseudomonadota</taxon>
        <taxon>Alphaproteobacteria</taxon>
        <taxon>Rhodobacterales</taxon>
        <taxon>Paracoccaceae</taxon>
        <taxon>Pseudooceanicola</taxon>
    </lineage>
</organism>
<dbReference type="PROSITE" id="PS50931">
    <property type="entry name" value="HTH_LYSR"/>
    <property type="match status" value="1"/>
</dbReference>
<evidence type="ECO:0000256" key="3">
    <source>
        <dbReference type="ARBA" id="ARBA00023125"/>
    </source>
</evidence>
<evidence type="ECO:0000256" key="4">
    <source>
        <dbReference type="ARBA" id="ARBA00023163"/>
    </source>
</evidence>
<dbReference type="PANTHER" id="PTHR30537">
    <property type="entry name" value="HTH-TYPE TRANSCRIPTIONAL REGULATOR"/>
    <property type="match status" value="1"/>
</dbReference>
<evidence type="ECO:0000259" key="5">
    <source>
        <dbReference type="PROSITE" id="PS50931"/>
    </source>
</evidence>
<evidence type="ECO:0000256" key="1">
    <source>
        <dbReference type="ARBA" id="ARBA00009437"/>
    </source>
</evidence>
<evidence type="ECO:0000313" key="6">
    <source>
        <dbReference type="EMBL" id="MWB78297.1"/>
    </source>
</evidence>
<dbReference type="Pfam" id="PF03466">
    <property type="entry name" value="LysR_substrate"/>
    <property type="match status" value="1"/>
</dbReference>
<dbReference type="PANTHER" id="PTHR30537:SF74">
    <property type="entry name" value="HTH-TYPE TRANSCRIPTIONAL REGULATOR TRPI"/>
    <property type="match status" value="1"/>
</dbReference>
<keyword evidence="3" id="KW-0238">DNA-binding</keyword>
<accession>A0A844W3C2</accession>
<reference evidence="6 7" key="1">
    <citation type="submission" date="2019-11" db="EMBL/GenBank/DDBJ databases">
        <title>Pseudooceanicola pacifica sp. nov., isolated from deep-sea sediment of the Pacific Ocean.</title>
        <authorList>
            <person name="Lyu L."/>
        </authorList>
    </citation>
    <scope>NUCLEOTIDE SEQUENCE [LARGE SCALE GENOMIC DNA]</scope>
    <source>
        <strain evidence="6 7">216_PA32_1</strain>
    </source>
</reference>
<name>A0A844W3C2_9RHOB</name>
<dbReference type="GO" id="GO:0003700">
    <property type="term" value="F:DNA-binding transcription factor activity"/>
    <property type="evidence" value="ECO:0007669"/>
    <property type="project" value="InterPro"/>
</dbReference>